<dbReference type="InterPro" id="IPR007374">
    <property type="entry name" value="ASCH_domain"/>
</dbReference>
<accession>A0A1G2UXY3</accession>
<reference evidence="2 3" key="1">
    <citation type="journal article" date="2016" name="Nat. Commun.">
        <title>Thousands of microbial genomes shed light on interconnected biogeochemical processes in an aquifer system.</title>
        <authorList>
            <person name="Anantharaman K."/>
            <person name="Brown C.T."/>
            <person name="Hug L.A."/>
            <person name="Sharon I."/>
            <person name="Castelle C.J."/>
            <person name="Probst A.J."/>
            <person name="Thomas B.C."/>
            <person name="Singh A."/>
            <person name="Wilkins M.J."/>
            <person name="Karaoz U."/>
            <person name="Brodie E.L."/>
            <person name="Williams K.H."/>
            <person name="Hubbard S.S."/>
            <person name="Banfield J.F."/>
        </authorList>
    </citation>
    <scope>NUCLEOTIDE SEQUENCE [LARGE SCALE GENOMIC DNA]</scope>
</reference>
<dbReference type="Pfam" id="PF04266">
    <property type="entry name" value="ASCH"/>
    <property type="match status" value="1"/>
</dbReference>
<protein>
    <recommendedName>
        <fullName evidence="1">ASCH domain-containing protein</fullName>
    </recommendedName>
</protein>
<gene>
    <name evidence="2" type="ORF">A2431_02735</name>
</gene>
<dbReference type="SUPFAM" id="SSF88697">
    <property type="entry name" value="PUA domain-like"/>
    <property type="match status" value="1"/>
</dbReference>
<evidence type="ECO:0000313" key="2">
    <source>
        <dbReference type="EMBL" id="OHB14249.1"/>
    </source>
</evidence>
<dbReference type="Gene3D" id="2.30.130.30">
    <property type="entry name" value="Hypothetical protein"/>
    <property type="match status" value="1"/>
</dbReference>
<comment type="caution">
    <text evidence="2">The sequence shown here is derived from an EMBL/GenBank/DDBJ whole genome shotgun (WGS) entry which is preliminary data.</text>
</comment>
<feature type="domain" description="ASCH" evidence="1">
    <location>
        <begin position="4"/>
        <end position="108"/>
    </location>
</feature>
<organism evidence="2 3">
    <name type="scientific">Candidatus Zambryskibacteria bacterium RIFOXYC1_FULL_39_10</name>
    <dbReference type="NCBI Taxonomy" id="1802779"/>
    <lineage>
        <taxon>Bacteria</taxon>
        <taxon>Candidatus Zambryskiibacteriota</taxon>
    </lineage>
</organism>
<dbReference type="AlphaFoldDB" id="A0A1G2UXY3"/>
<dbReference type="InterPro" id="IPR015947">
    <property type="entry name" value="PUA-like_sf"/>
</dbReference>
<evidence type="ECO:0000313" key="3">
    <source>
        <dbReference type="Proteomes" id="UP000177697"/>
    </source>
</evidence>
<dbReference type="SMART" id="SM01022">
    <property type="entry name" value="ASCH"/>
    <property type="match status" value="1"/>
</dbReference>
<proteinExistence type="predicted"/>
<sequence length="108" mass="12972">MKTIKFRSHLIPLILSGKKNSTWRLFDDKNLSLNDEFEIQEWETGKNFGKAVIIKVEEKKLKDLQDSDFEGHEKYESEEKMYETYRKYYGEKVNPDTIVKMIDFELIK</sequence>
<dbReference type="EMBL" id="MHWW01000025">
    <property type="protein sequence ID" value="OHB14249.1"/>
    <property type="molecule type" value="Genomic_DNA"/>
</dbReference>
<evidence type="ECO:0000259" key="1">
    <source>
        <dbReference type="SMART" id="SM01022"/>
    </source>
</evidence>
<dbReference type="Proteomes" id="UP000177697">
    <property type="component" value="Unassembled WGS sequence"/>
</dbReference>
<name>A0A1G2UXY3_9BACT</name>